<gene>
    <name evidence="1" type="ORF">BDR25DRAFT_238390</name>
</gene>
<proteinExistence type="predicted"/>
<dbReference type="EMBL" id="MU003527">
    <property type="protein sequence ID" value="KAF2465931.1"/>
    <property type="molecule type" value="Genomic_DNA"/>
</dbReference>
<accession>A0ACB6QG82</accession>
<reference evidence="1" key="1">
    <citation type="journal article" date="2020" name="Stud. Mycol.">
        <title>101 Dothideomycetes genomes: a test case for predicting lifestyles and emergence of pathogens.</title>
        <authorList>
            <person name="Haridas S."/>
            <person name="Albert R."/>
            <person name="Binder M."/>
            <person name="Bloem J."/>
            <person name="Labutti K."/>
            <person name="Salamov A."/>
            <person name="Andreopoulos B."/>
            <person name="Baker S."/>
            <person name="Barry K."/>
            <person name="Bills G."/>
            <person name="Bluhm B."/>
            <person name="Cannon C."/>
            <person name="Castanera R."/>
            <person name="Culley D."/>
            <person name="Daum C."/>
            <person name="Ezra D."/>
            <person name="Gonzalez J."/>
            <person name="Henrissat B."/>
            <person name="Kuo A."/>
            <person name="Liang C."/>
            <person name="Lipzen A."/>
            <person name="Lutzoni F."/>
            <person name="Magnuson J."/>
            <person name="Mondo S."/>
            <person name="Nolan M."/>
            <person name="Ohm R."/>
            <person name="Pangilinan J."/>
            <person name="Park H.-J."/>
            <person name="Ramirez L."/>
            <person name="Alfaro M."/>
            <person name="Sun H."/>
            <person name="Tritt A."/>
            <person name="Yoshinaga Y."/>
            <person name="Zwiers L.-H."/>
            <person name="Turgeon B."/>
            <person name="Goodwin S."/>
            <person name="Spatafora J."/>
            <person name="Crous P."/>
            <person name="Grigoriev I."/>
        </authorList>
    </citation>
    <scope>NUCLEOTIDE SEQUENCE</scope>
    <source>
        <strain evidence="1">ATCC 200398</strain>
    </source>
</reference>
<protein>
    <submittedName>
        <fullName evidence="1">Uncharacterized protein</fullName>
    </submittedName>
</protein>
<sequence length="299" mass="32224">MFSVVRPFSSSHIPKLAARQISQRTFLRQGFAHFNSTSTKSRRFRVSYFWYGLCLAFGASAGYAVSSFAAPSPLPVPGSREDQLALEALALDIDSLEIVKALRAEGYHLHADTPLNEIGKGHRGWMELDVKRNMTEAALDKERPSRTLTMESMAGAQGLGVQRVFWNSETRELVAVVWMGAALSGWPGLAHGGAIAIVFKDAMLRLVAGPNVPVDSIPPPSFMSVTYARPTPILNYYILRASFSTPDIPQQAPAPKPTPVGKSTTSGPAPAVEVSATLETLEGKVCVRAKGTFPRSGGP</sequence>
<evidence type="ECO:0000313" key="1">
    <source>
        <dbReference type="EMBL" id="KAF2465931.1"/>
    </source>
</evidence>
<organism evidence="1 2">
    <name type="scientific">Lindgomyces ingoldianus</name>
    <dbReference type="NCBI Taxonomy" id="673940"/>
    <lineage>
        <taxon>Eukaryota</taxon>
        <taxon>Fungi</taxon>
        <taxon>Dikarya</taxon>
        <taxon>Ascomycota</taxon>
        <taxon>Pezizomycotina</taxon>
        <taxon>Dothideomycetes</taxon>
        <taxon>Pleosporomycetidae</taxon>
        <taxon>Pleosporales</taxon>
        <taxon>Lindgomycetaceae</taxon>
        <taxon>Lindgomyces</taxon>
    </lineage>
</organism>
<comment type="caution">
    <text evidence="1">The sequence shown here is derived from an EMBL/GenBank/DDBJ whole genome shotgun (WGS) entry which is preliminary data.</text>
</comment>
<dbReference type="Proteomes" id="UP000799755">
    <property type="component" value="Unassembled WGS sequence"/>
</dbReference>
<evidence type="ECO:0000313" key="2">
    <source>
        <dbReference type="Proteomes" id="UP000799755"/>
    </source>
</evidence>
<keyword evidence="2" id="KW-1185">Reference proteome</keyword>
<name>A0ACB6QG82_9PLEO</name>